<organism evidence="2 3">
    <name type="scientific">Chara braunii</name>
    <name type="common">Braun's stonewort</name>
    <dbReference type="NCBI Taxonomy" id="69332"/>
    <lineage>
        <taxon>Eukaryota</taxon>
        <taxon>Viridiplantae</taxon>
        <taxon>Streptophyta</taxon>
        <taxon>Charophyceae</taxon>
        <taxon>Charales</taxon>
        <taxon>Characeae</taxon>
        <taxon>Chara</taxon>
    </lineage>
</organism>
<protein>
    <submittedName>
        <fullName evidence="2">Uncharacterized protein</fullName>
    </submittedName>
</protein>
<dbReference type="OrthoDB" id="2016400at2759"/>
<proteinExistence type="predicted"/>
<dbReference type="Proteomes" id="UP000265515">
    <property type="component" value="Unassembled WGS sequence"/>
</dbReference>
<evidence type="ECO:0000313" key="2">
    <source>
        <dbReference type="EMBL" id="GBG42143.1"/>
    </source>
</evidence>
<dbReference type="EMBL" id="BFEA01005820">
    <property type="protein sequence ID" value="GBG42143.1"/>
    <property type="molecule type" value="Genomic_DNA"/>
</dbReference>
<name>A0A388JJM2_CHABU</name>
<evidence type="ECO:0000256" key="1">
    <source>
        <dbReference type="SAM" id="MobiDB-lite"/>
    </source>
</evidence>
<comment type="caution">
    <text evidence="2">The sequence shown here is derived from an EMBL/GenBank/DDBJ whole genome shotgun (WGS) entry which is preliminary data.</text>
</comment>
<keyword evidence="3" id="KW-1185">Reference proteome</keyword>
<dbReference type="Gramene" id="GBG42143">
    <property type="protein sequence ID" value="GBG42143"/>
    <property type="gene ID" value="CBR_g83883"/>
</dbReference>
<gene>
    <name evidence="2" type="ORF">CBR_g83883</name>
</gene>
<evidence type="ECO:0000313" key="3">
    <source>
        <dbReference type="Proteomes" id="UP000265515"/>
    </source>
</evidence>
<feature type="compositionally biased region" description="Basic and acidic residues" evidence="1">
    <location>
        <begin position="20"/>
        <end position="49"/>
    </location>
</feature>
<sequence>MLLFCRRAVKCILQSVKGGRERGREGGREGGREVRGEGGRGRERERERGTGIVQSVEEERKTVMTADFSDSQWKCVDSNSMPDTSVGLKWTTRLDAEWVFIPGVDCPGNDIERNPSLVGKDKFPNQRLHAEAMVDPVCVAFNTDGWFKSKLLPKSQWVKITAPSSGYFTHGLWVRRRALADLEWVLMPGMDSPDFDIVPQMSKRGDALRELAENTGEMCVAYNDAGYLKYHVRPRWQWARTAELNLWVRRSVLDKLHP</sequence>
<dbReference type="AlphaFoldDB" id="A0A388JJM2"/>
<reference evidence="2 3" key="1">
    <citation type="journal article" date="2018" name="Cell">
        <title>The Chara Genome: Secondary Complexity and Implications for Plant Terrestrialization.</title>
        <authorList>
            <person name="Nishiyama T."/>
            <person name="Sakayama H."/>
            <person name="Vries J.D."/>
            <person name="Buschmann H."/>
            <person name="Saint-Marcoux D."/>
            <person name="Ullrich K.K."/>
            <person name="Haas F.B."/>
            <person name="Vanderstraeten L."/>
            <person name="Becker D."/>
            <person name="Lang D."/>
            <person name="Vosolsobe S."/>
            <person name="Rombauts S."/>
            <person name="Wilhelmsson P.K.I."/>
            <person name="Janitza P."/>
            <person name="Kern R."/>
            <person name="Heyl A."/>
            <person name="Rumpler F."/>
            <person name="Villalobos L.I.A.C."/>
            <person name="Clay J.M."/>
            <person name="Skokan R."/>
            <person name="Toyoda A."/>
            <person name="Suzuki Y."/>
            <person name="Kagoshima H."/>
            <person name="Schijlen E."/>
            <person name="Tajeshwar N."/>
            <person name="Catarino B."/>
            <person name="Hetherington A.J."/>
            <person name="Saltykova A."/>
            <person name="Bonnot C."/>
            <person name="Breuninger H."/>
            <person name="Symeonidi A."/>
            <person name="Radhakrishnan G.V."/>
            <person name="Van Nieuwerburgh F."/>
            <person name="Deforce D."/>
            <person name="Chang C."/>
            <person name="Karol K.G."/>
            <person name="Hedrich R."/>
            <person name="Ulvskov P."/>
            <person name="Glockner G."/>
            <person name="Delwiche C.F."/>
            <person name="Petrasek J."/>
            <person name="Van de Peer Y."/>
            <person name="Friml J."/>
            <person name="Beilby M."/>
            <person name="Dolan L."/>
            <person name="Kohara Y."/>
            <person name="Sugano S."/>
            <person name="Fujiyama A."/>
            <person name="Delaux P.-M."/>
            <person name="Quint M."/>
            <person name="TheiBen G."/>
            <person name="Hagemann M."/>
            <person name="Harholt J."/>
            <person name="Dunand C."/>
            <person name="Zachgo S."/>
            <person name="Langdale J."/>
            <person name="Maumus F."/>
            <person name="Straeten D.V.D."/>
            <person name="Gould S.B."/>
            <person name="Rensing S.A."/>
        </authorList>
    </citation>
    <scope>NUCLEOTIDE SEQUENCE [LARGE SCALE GENOMIC DNA]</scope>
    <source>
        <strain evidence="2 3">S276</strain>
    </source>
</reference>
<feature type="region of interest" description="Disordered" evidence="1">
    <location>
        <begin position="20"/>
        <end position="50"/>
    </location>
</feature>
<accession>A0A388JJM2</accession>